<evidence type="ECO:0000313" key="6">
    <source>
        <dbReference type="EMBL" id="GAF83006.1"/>
    </source>
</evidence>
<dbReference type="Gene3D" id="1.10.3720.10">
    <property type="entry name" value="MetI-like"/>
    <property type="match status" value="1"/>
</dbReference>
<comment type="subcellular location">
    <subcellularLocation>
        <location evidence="1">Membrane</location>
        <topology evidence="1">Multi-pass membrane protein</topology>
    </subcellularLocation>
</comment>
<dbReference type="AlphaFoldDB" id="X0T6S7"/>
<evidence type="ECO:0000256" key="4">
    <source>
        <dbReference type="ARBA" id="ARBA00023136"/>
    </source>
</evidence>
<evidence type="ECO:0008006" key="7">
    <source>
        <dbReference type="Google" id="ProtNLM"/>
    </source>
</evidence>
<keyword evidence="3 5" id="KW-1133">Transmembrane helix</keyword>
<accession>X0T6S7</accession>
<comment type="caution">
    <text evidence="6">The sequence shown here is derived from an EMBL/GenBank/DDBJ whole genome shotgun (WGS) entry which is preliminary data.</text>
</comment>
<evidence type="ECO:0000256" key="5">
    <source>
        <dbReference type="SAM" id="Phobius"/>
    </source>
</evidence>
<evidence type="ECO:0000256" key="3">
    <source>
        <dbReference type="ARBA" id="ARBA00022989"/>
    </source>
</evidence>
<dbReference type="GO" id="GO:0016020">
    <property type="term" value="C:membrane"/>
    <property type="evidence" value="ECO:0007669"/>
    <property type="project" value="UniProtKB-SubCell"/>
</dbReference>
<feature type="non-terminal residue" evidence="6">
    <location>
        <position position="1"/>
    </location>
</feature>
<name>X0T6S7_9ZZZZ</name>
<feature type="transmembrane region" description="Helical" evidence="5">
    <location>
        <begin position="35"/>
        <end position="59"/>
    </location>
</feature>
<evidence type="ECO:0000256" key="1">
    <source>
        <dbReference type="ARBA" id="ARBA00004141"/>
    </source>
</evidence>
<protein>
    <recommendedName>
        <fullName evidence="7">ABC transmembrane type-1 domain-containing protein</fullName>
    </recommendedName>
</protein>
<evidence type="ECO:0000256" key="2">
    <source>
        <dbReference type="ARBA" id="ARBA00022692"/>
    </source>
</evidence>
<proteinExistence type="predicted"/>
<dbReference type="InterPro" id="IPR035906">
    <property type="entry name" value="MetI-like_sf"/>
</dbReference>
<keyword evidence="2 5" id="KW-0812">Transmembrane</keyword>
<keyword evidence="4 5" id="KW-0472">Membrane</keyword>
<sequence length="66" mass="7308">LVFDYIYLLTQGGPAHASEVLSTELFKSAFFRFEVGYAAAIGVSMSFICTLVVAGFVILRRKGWEI</sequence>
<gene>
    <name evidence="6" type="ORF">S01H1_06691</name>
</gene>
<reference evidence="6" key="1">
    <citation type="journal article" date="2014" name="Front. Microbiol.">
        <title>High frequency of phylogenetically diverse reductive dehalogenase-homologous genes in deep subseafloor sedimentary metagenomes.</title>
        <authorList>
            <person name="Kawai M."/>
            <person name="Futagami T."/>
            <person name="Toyoda A."/>
            <person name="Takaki Y."/>
            <person name="Nishi S."/>
            <person name="Hori S."/>
            <person name="Arai W."/>
            <person name="Tsubouchi T."/>
            <person name="Morono Y."/>
            <person name="Uchiyama I."/>
            <person name="Ito T."/>
            <person name="Fujiyama A."/>
            <person name="Inagaki F."/>
            <person name="Takami H."/>
        </authorList>
    </citation>
    <scope>NUCLEOTIDE SEQUENCE</scope>
    <source>
        <strain evidence="6">Expedition CK06-06</strain>
    </source>
</reference>
<dbReference type="EMBL" id="BARS01003452">
    <property type="protein sequence ID" value="GAF83006.1"/>
    <property type="molecule type" value="Genomic_DNA"/>
</dbReference>
<organism evidence="6">
    <name type="scientific">marine sediment metagenome</name>
    <dbReference type="NCBI Taxonomy" id="412755"/>
    <lineage>
        <taxon>unclassified sequences</taxon>
        <taxon>metagenomes</taxon>
        <taxon>ecological metagenomes</taxon>
    </lineage>
</organism>
<dbReference type="SUPFAM" id="SSF161098">
    <property type="entry name" value="MetI-like"/>
    <property type="match status" value="1"/>
</dbReference>